<evidence type="ECO:0000256" key="2">
    <source>
        <dbReference type="ARBA" id="ARBA00022670"/>
    </source>
</evidence>
<evidence type="ECO:0000256" key="7">
    <source>
        <dbReference type="ARBA" id="ARBA00023239"/>
    </source>
</evidence>
<comment type="caution">
    <text evidence="9">The sequence shown here is derived from an EMBL/GenBank/DDBJ whole genome shotgun (WGS) entry which is preliminary data.</text>
</comment>
<dbReference type="EMBL" id="QJPH01000395">
    <property type="protein sequence ID" value="PZN75206.1"/>
    <property type="molecule type" value="Genomic_DNA"/>
</dbReference>
<dbReference type="PANTHER" id="PTHR13604">
    <property type="entry name" value="DC12-RELATED"/>
    <property type="match status" value="1"/>
</dbReference>
<dbReference type="EC" id="3.4.-.-" evidence="8"/>
<proteinExistence type="inferred from homology"/>
<dbReference type="GO" id="GO:0006508">
    <property type="term" value="P:proteolysis"/>
    <property type="evidence" value="ECO:0007669"/>
    <property type="project" value="UniProtKB-KW"/>
</dbReference>
<evidence type="ECO:0000256" key="8">
    <source>
        <dbReference type="RuleBase" id="RU364100"/>
    </source>
</evidence>
<dbReference type="InterPro" id="IPR003738">
    <property type="entry name" value="SRAP"/>
</dbReference>
<reference evidence="9 10" key="1">
    <citation type="journal article" date="2018" name="Aquat. Microb. Ecol.">
        <title>Gammaproteobacterial methanotrophs dominate.</title>
        <authorList>
            <person name="Rissanen A.J."/>
            <person name="Saarenheimo J."/>
            <person name="Tiirola M."/>
            <person name="Peura S."/>
            <person name="Aalto S.L."/>
            <person name="Karvinen A."/>
            <person name="Nykanen H."/>
        </authorList>
    </citation>
    <scope>NUCLEOTIDE SEQUENCE [LARGE SCALE GENOMIC DNA]</scope>
    <source>
        <strain evidence="9">AMbin10</strain>
    </source>
</reference>
<keyword evidence="4 8" id="KW-0378">Hydrolase</keyword>
<dbReference type="GO" id="GO:0008233">
    <property type="term" value="F:peptidase activity"/>
    <property type="evidence" value="ECO:0007669"/>
    <property type="project" value="UniProtKB-KW"/>
</dbReference>
<keyword evidence="2 8" id="KW-0645">Protease</keyword>
<dbReference type="AlphaFoldDB" id="A0A2W4QVW4"/>
<dbReference type="PANTHER" id="PTHR13604:SF0">
    <property type="entry name" value="ABASIC SITE PROCESSING PROTEIN HMCES"/>
    <property type="match status" value="1"/>
</dbReference>
<keyword evidence="7" id="KW-0456">Lyase</keyword>
<dbReference type="GO" id="GO:0106300">
    <property type="term" value="P:protein-DNA covalent cross-linking repair"/>
    <property type="evidence" value="ECO:0007669"/>
    <property type="project" value="InterPro"/>
</dbReference>
<comment type="similarity">
    <text evidence="1 8">Belongs to the SOS response-associated peptidase family.</text>
</comment>
<dbReference type="Pfam" id="PF02586">
    <property type="entry name" value="SRAP"/>
    <property type="match status" value="1"/>
</dbReference>
<keyword evidence="5" id="KW-0190">Covalent protein-DNA linkage</keyword>
<evidence type="ECO:0000256" key="6">
    <source>
        <dbReference type="ARBA" id="ARBA00023125"/>
    </source>
</evidence>
<dbReference type="SUPFAM" id="SSF143081">
    <property type="entry name" value="BB1717-like"/>
    <property type="match status" value="1"/>
</dbReference>
<gene>
    <name evidence="9" type="ORF">DM484_19345</name>
</gene>
<dbReference type="Gene3D" id="3.90.1680.10">
    <property type="entry name" value="SOS response associated peptidase-like"/>
    <property type="match status" value="1"/>
</dbReference>
<evidence type="ECO:0000256" key="1">
    <source>
        <dbReference type="ARBA" id="ARBA00008136"/>
    </source>
</evidence>
<keyword evidence="6" id="KW-0238">DNA-binding</keyword>
<evidence type="ECO:0000256" key="3">
    <source>
        <dbReference type="ARBA" id="ARBA00022763"/>
    </source>
</evidence>
<evidence type="ECO:0000313" key="10">
    <source>
        <dbReference type="Proteomes" id="UP000249396"/>
    </source>
</evidence>
<evidence type="ECO:0000256" key="4">
    <source>
        <dbReference type="ARBA" id="ARBA00022801"/>
    </source>
</evidence>
<organism evidence="9 10">
    <name type="scientific">Candidatus Methylumidiphilus alinenensis</name>
    <dbReference type="NCBI Taxonomy" id="2202197"/>
    <lineage>
        <taxon>Bacteria</taxon>
        <taxon>Pseudomonadati</taxon>
        <taxon>Pseudomonadota</taxon>
        <taxon>Gammaproteobacteria</taxon>
        <taxon>Methylococcales</taxon>
        <taxon>Candidatus Methylumidiphilus</taxon>
    </lineage>
</organism>
<protein>
    <recommendedName>
        <fullName evidence="8">Abasic site processing protein</fullName>
        <ecNumber evidence="8">3.4.-.-</ecNumber>
    </recommendedName>
</protein>
<dbReference type="GO" id="GO:0003697">
    <property type="term" value="F:single-stranded DNA binding"/>
    <property type="evidence" value="ECO:0007669"/>
    <property type="project" value="InterPro"/>
</dbReference>
<evidence type="ECO:0000256" key="5">
    <source>
        <dbReference type="ARBA" id="ARBA00023124"/>
    </source>
</evidence>
<dbReference type="InterPro" id="IPR036590">
    <property type="entry name" value="SRAP-like"/>
</dbReference>
<dbReference type="Proteomes" id="UP000249396">
    <property type="component" value="Unassembled WGS sequence"/>
</dbReference>
<accession>A0A2W4QVW4</accession>
<sequence>MPEWSPRYNIAPTQRIPIIRAPDGTRECSLARWGLIPAWSKEPKTEYSTFNARAESVAVKPAFREAFRQRRCLIPTDGFFEWSRTENSKTPYFISLKEPGPFAFAGLWERWEQEGQIVESCTIIVTEPNALMKNIHDRMPVILAAEDYNLWLDADRNDIVGIQALLKPCPTECMQAYPVGTAVNSVRNDSEALILPVSPPTVPTQTSLF</sequence>
<evidence type="ECO:0000313" key="9">
    <source>
        <dbReference type="EMBL" id="PZN75206.1"/>
    </source>
</evidence>
<dbReference type="GO" id="GO:0016829">
    <property type="term" value="F:lyase activity"/>
    <property type="evidence" value="ECO:0007669"/>
    <property type="project" value="UniProtKB-KW"/>
</dbReference>
<keyword evidence="3" id="KW-0227">DNA damage</keyword>
<name>A0A2W4QVW4_9GAMM</name>